<dbReference type="Pfam" id="PF00496">
    <property type="entry name" value="SBP_bac_5"/>
    <property type="match status" value="1"/>
</dbReference>
<dbReference type="RefSeq" id="WP_252954191.1">
    <property type="nucleotide sequence ID" value="NZ_JAFIRR010000096.1"/>
</dbReference>
<organism evidence="4 5">
    <name type="scientific">Siccirubricoccus soli</name>
    <dbReference type="NCBI Taxonomy" id="2899147"/>
    <lineage>
        <taxon>Bacteria</taxon>
        <taxon>Pseudomonadati</taxon>
        <taxon>Pseudomonadota</taxon>
        <taxon>Alphaproteobacteria</taxon>
        <taxon>Acetobacterales</taxon>
        <taxon>Roseomonadaceae</taxon>
        <taxon>Siccirubricoccus</taxon>
    </lineage>
</organism>
<dbReference type="EMBL" id="JAFIRR010000096">
    <property type="protein sequence ID" value="MCO6417551.1"/>
    <property type="molecule type" value="Genomic_DNA"/>
</dbReference>
<dbReference type="PANTHER" id="PTHR30290">
    <property type="entry name" value="PERIPLASMIC BINDING COMPONENT OF ABC TRANSPORTER"/>
    <property type="match status" value="1"/>
</dbReference>
<proteinExistence type="inferred from homology"/>
<reference evidence="4 5" key="1">
    <citation type="submission" date="2021-12" db="EMBL/GenBank/DDBJ databases">
        <title>Siccirubricoccus leaddurans sp. nov., a high concentration Zn2+ tolerance bacterium.</title>
        <authorList>
            <person name="Cao Y."/>
        </authorList>
    </citation>
    <scope>NUCLEOTIDE SEQUENCE [LARGE SCALE GENOMIC DNA]</scope>
    <source>
        <strain evidence="4 5">KC 17139</strain>
    </source>
</reference>
<feature type="domain" description="Solute-binding protein family 5" evidence="3">
    <location>
        <begin position="58"/>
        <end position="393"/>
    </location>
</feature>
<evidence type="ECO:0000313" key="5">
    <source>
        <dbReference type="Proteomes" id="UP001523392"/>
    </source>
</evidence>
<evidence type="ECO:0000256" key="2">
    <source>
        <dbReference type="ARBA" id="ARBA00005695"/>
    </source>
</evidence>
<dbReference type="Gene3D" id="3.10.105.10">
    <property type="entry name" value="Dipeptide-binding Protein, Domain 3"/>
    <property type="match status" value="1"/>
</dbReference>
<dbReference type="InterPro" id="IPR030678">
    <property type="entry name" value="Peptide/Ni-bd"/>
</dbReference>
<accession>A0ABT1D6K6</accession>
<dbReference type="PIRSF" id="PIRSF002741">
    <property type="entry name" value="MppA"/>
    <property type="match status" value="1"/>
</dbReference>
<sequence>MVQAAAAQTLRIGMTATDVPTTSGMPDNGFEGTRVLGYPVFEALTLWDLSRSDVRAGLRPGLAERWEQDAADPKTWIFHLRQGVKFHDGTPFNANAVIWNLARFWKQDSPQFDAAGSGVVRSRATLVASYRKIDDRTVAITTTRPASYFPYMAVYILITSPASFDKGGRDWAKAALAMPAGTGPFRLARVTPRVQADIVPNQDYWDEGRRPKIERISLIPIPEPMTRVNALRSGQVDWIEAPPPDSIPSLRQAGFNIVTNPYPHTWGWLLSLAGPNTPFTDVRGRRALNYSVDRDGMVALLNGTAEPAVGIFRTADNIFGNPQQRYRHDPALGRALLKEAGYGPAKPLRFKVLISTSGSGQMLPLPMNEFLQANMRESCGVEVSFEVVEFGTVLIQTRSAPDSPGLRGSLALNTAPPTSDPAQIVRYTAAASAAPAGVNWSHYMDPRYNALLERMELARDPAAAEAALRAAHEVFVDDAPWVFIVHDLNARAMTRNVRGFVQAQSWFQDFVPVTMVR</sequence>
<dbReference type="CDD" id="cd08495">
    <property type="entry name" value="PBP2_NikA_DppA_OppA_like_8"/>
    <property type="match status" value="1"/>
</dbReference>
<comment type="caution">
    <text evidence="4">The sequence shown here is derived from an EMBL/GenBank/DDBJ whole genome shotgun (WGS) entry which is preliminary data.</text>
</comment>
<comment type="similarity">
    <text evidence="2">Belongs to the bacterial solute-binding protein 5 family.</text>
</comment>
<evidence type="ECO:0000313" key="4">
    <source>
        <dbReference type="EMBL" id="MCO6417551.1"/>
    </source>
</evidence>
<protein>
    <submittedName>
        <fullName evidence="4">ABC transporter substrate-binding protein</fullName>
    </submittedName>
</protein>
<dbReference type="InterPro" id="IPR000914">
    <property type="entry name" value="SBP_5_dom"/>
</dbReference>
<dbReference type="Proteomes" id="UP001523392">
    <property type="component" value="Unassembled WGS sequence"/>
</dbReference>
<dbReference type="Gene3D" id="3.90.76.10">
    <property type="entry name" value="Dipeptide-binding Protein, Domain 1"/>
    <property type="match status" value="1"/>
</dbReference>
<keyword evidence="5" id="KW-1185">Reference proteome</keyword>
<name>A0ABT1D6K6_9PROT</name>
<dbReference type="InterPro" id="IPR039424">
    <property type="entry name" value="SBP_5"/>
</dbReference>
<dbReference type="SUPFAM" id="SSF53850">
    <property type="entry name" value="Periplasmic binding protein-like II"/>
    <property type="match status" value="1"/>
</dbReference>
<gene>
    <name evidence="4" type="ORF">JYK14_15480</name>
</gene>
<dbReference type="PANTHER" id="PTHR30290:SF83">
    <property type="entry name" value="ABC TRANSPORTER SUBSTRATE-BINDING PROTEIN"/>
    <property type="match status" value="1"/>
</dbReference>
<evidence type="ECO:0000256" key="1">
    <source>
        <dbReference type="ARBA" id="ARBA00004418"/>
    </source>
</evidence>
<dbReference type="Gene3D" id="3.40.190.10">
    <property type="entry name" value="Periplasmic binding protein-like II"/>
    <property type="match status" value="1"/>
</dbReference>
<evidence type="ECO:0000259" key="3">
    <source>
        <dbReference type="Pfam" id="PF00496"/>
    </source>
</evidence>
<comment type="subcellular location">
    <subcellularLocation>
        <location evidence="1">Periplasm</location>
    </subcellularLocation>
</comment>